<dbReference type="PROSITE" id="PS51257">
    <property type="entry name" value="PROKAR_LIPOPROTEIN"/>
    <property type="match status" value="1"/>
</dbReference>
<evidence type="ECO:0000259" key="2">
    <source>
        <dbReference type="Pfam" id="PF10988"/>
    </source>
</evidence>
<feature type="domain" description="Putative auto-transporter adhesin head GIN" evidence="2">
    <location>
        <begin position="37"/>
        <end position="219"/>
    </location>
</feature>
<gene>
    <name evidence="3" type="ORF">HU137_00905</name>
</gene>
<keyword evidence="4" id="KW-1185">Reference proteome</keyword>
<dbReference type="RefSeq" id="WP_182041930.1">
    <property type="nucleotide sequence ID" value="NZ_JACDZE010000001.1"/>
</dbReference>
<sequence length="234" mass="25982">MKNIILLFSIATLAVSCSSGIEGEGAATAKKEFAVDHFTSLETHCNCEITLIPSDISKVVVESHQNLIDNMDIKTKGNDLVIKELKTVDNYDLYNVNVYFNPNLSEVELNNQSKLKTSGTLKADQFSFEINDQSSITETFLDIKNLDLDVSDQTQIKMTGTAINVEINAYDESRTDLTELQAVEIDFHAKDNASLSIYAMKDLKGTAKDNAQVSYKGDPNKNTTEKDRAIIQKK</sequence>
<name>A0A838ZNQ3_9FLAO</name>
<dbReference type="Pfam" id="PF10988">
    <property type="entry name" value="DUF2807"/>
    <property type="match status" value="1"/>
</dbReference>
<feature type="region of interest" description="Disordered" evidence="1">
    <location>
        <begin position="209"/>
        <end position="234"/>
    </location>
</feature>
<reference evidence="3 4" key="1">
    <citation type="submission" date="2020-07" db="EMBL/GenBank/DDBJ databases">
        <title>Moheibacter lacus sp. nov., a member of the family Flavobacteriaceae isolated from freshwater lake sediment.</title>
        <authorList>
            <person name="Liu Y."/>
        </authorList>
    </citation>
    <scope>NUCLEOTIDE SEQUENCE [LARGE SCALE GENOMIC DNA]</scope>
    <source>
        <strain evidence="3 4">BDHS18</strain>
    </source>
</reference>
<evidence type="ECO:0000256" key="1">
    <source>
        <dbReference type="SAM" id="MobiDB-lite"/>
    </source>
</evidence>
<proteinExistence type="predicted"/>
<organism evidence="3 4">
    <name type="scientific">Moheibacter lacus</name>
    <dbReference type="NCBI Taxonomy" id="2745851"/>
    <lineage>
        <taxon>Bacteria</taxon>
        <taxon>Pseudomonadati</taxon>
        <taxon>Bacteroidota</taxon>
        <taxon>Flavobacteriia</taxon>
        <taxon>Flavobacteriales</taxon>
        <taxon>Weeksellaceae</taxon>
        <taxon>Moheibacter</taxon>
    </lineage>
</organism>
<dbReference type="Proteomes" id="UP000552241">
    <property type="component" value="Unassembled WGS sequence"/>
</dbReference>
<comment type="caution">
    <text evidence="3">The sequence shown here is derived from an EMBL/GenBank/DDBJ whole genome shotgun (WGS) entry which is preliminary data.</text>
</comment>
<accession>A0A838ZNQ3</accession>
<dbReference type="EMBL" id="JACDZE010000001">
    <property type="protein sequence ID" value="MBA5628325.1"/>
    <property type="molecule type" value="Genomic_DNA"/>
</dbReference>
<dbReference type="Gene3D" id="2.160.20.120">
    <property type="match status" value="1"/>
</dbReference>
<protein>
    <submittedName>
        <fullName evidence="3">DUF2807 domain-containing protein</fullName>
    </submittedName>
</protein>
<evidence type="ECO:0000313" key="3">
    <source>
        <dbReference type="EMBL" id="MBA5628325.1"/>
    </source>
</evidence>
<dbReference type="AlphaFoldDB" id="A0A838ZNQ3"/>
<feature type="compositionally biased region" description="Basic and acidic residues" evidence="1">
    <location>
        <begin position="223"/>
        <end position="234"/>
    </location>
</feature>
<dbReference type="InterPro" id="IPR021255">
    <property type="entry name" value="DUF2807"/>
</dbReference>
<evidence type="ECO:0000313" key="4">
    <source>
        <dbReference type="Proteomes" id="UP000552241"/>
    </source>
</evidence>